<dbReference type="AlphaFoldDB" id="A0A914AMP8"/>
<feature type="domain" description="DM13" evidence="4">
    <location>
        <begin position="133"/>
        <end position="240"/>
    </location>
</feature>
<evidence type="ECO:0000256" key="1">
    <source>
        <dbReference type="ARBA" id="ARBA00022737"/>
    </source>
</evidence>
<dbReference type="InterPro" id="IPR019545">
    <property type="entry name" value="DM13_domain"/>
</dbReference>
<dbReference type="RefSeq" id="XP_038065012.1">
    <property type="nucleotide sequence ID" value="XM_038209084.1"/>
</dbReference>
<dbReference type="SMART" id="SM00686">
    <property type="entry name" value="DM13"/>
    <property type="match status" value="2"/>
</dbReference>
<proteinExistence type="predicted"/>
<feature type="transmembrane region" description="Helical" evidence="2">
    <location>
        <begin position="622"/>
        <end position="641"/>
    </location>
</feature>
<evidence type="ECO:0000259" key="4">
    <source>
        <dbReference type="PROSITE" id="PS51549"/>
    </source>
</evidence>
<evidence type="ECO:0000256" key="2">
    <source>
        <dbReference type="SAM" id="Phobius"/>
    </source>
</evidence>
<dbReference type="Pfam" id="PF10517">
    <property type="entry name" value="DM13"/>
    <property type="match status" value="2"/>
</dbReference>
<name>A0A914AMP8_PATMI</name>
<dbReference type="Pfam" id="PF03351">
    <property type="entry name" value="DOMON"/>
    <property type="match status" value="1"/>
</dbReference>
<organism evidence="5 6">
    <name type="scientific">Patiria miniata</name>
    <name type="common">Bat star</name>
    <name type="synonym">Asterina miniata</name>
    <dbReference type="NCBI Taxonomy" id="46514"/>
    <lineage>
        <taxon>Eukaryota</taxon>
        <taxon>Metazoa</taxon>
        <taxon>Echinodermata</taxon>
        <taxon>Eleutherozoa</taxon>
        <taxon>Asterozoa</taxon>
        <taxon>Asteroidea</taxon>
        <taxon>Valvatacea</taxon>
        <taxon>Valvatida</taxon>
        <taxon>Asterinidae</taxon>
        <taxon>Patiria</taxon>
    </lineage>
</organism>
<keyword evidence="2" id="KW-0472">Membrane</keyword>
<keyword evidence="1" id="KW-0677">Repeat</keyword>
<feature type="domain" description="DM13" evidence="4">
    <location>
        <begin position="15"/>
        <end position="121"/>
    </location>
</feature>
<dbReference type="OMA" id="SFTHANM"/>
<keyword evidence="2" id="KW-1133">Transmembrane helix</keyword>
<dbReference type="PROSITE" id="PS51549">
    <property type="entry name" value="DM13"/>
    <property type="match status" value="2"/>
</dbReference>
<dbReference type="GeneID" id="119735383"/>
<reference evidence="5" key="1">
    <citation type="submission" date="2022-11" db="UniProtKB">
        <authorList>
            <consortium name="EnsemblMetazoa"/>
        </authorList>
    </citation>
    <scope>IDENTIFICATION</scope>
</reference>
<evidence type="ECO:0000313" key="6">
    <source>
        <dbReference type="Proteomes" id="UP000887568"/>
    </source>
</evidence>
<dbReference type="OrthoDB" id="2448405at2759"/>
<feature type="domain" description="DOMON" evidence="3">
    <location>
        <begin position="266"/>
        <end position="398"/>
    </location>
</feature>
<dbReference type="InterPro" id="IPR005018">
    <property type="entry name" value="DOMON_domain"/>
</dbReference>
<dbReference type="PANTHER" id="PTHR24036">
    <property type="entry name" value="SKELETOR-RELATED"/>
    <property type="match status" value="1"/>
</dbReference>
<evidence type="ECO:0000313" key="5">
    <source>
        <dbReference type="EnsemblMetazoa" id="XP_038065012.1"/>
    </source>
</evidence>
<dbReference type="CDD" id="cd09631">
    <property type="entry name" value="DOMON_DOH"/>
    <property type="match status" value="1"/>
</dbReference>
<evidence type="ECO:0008006" key="7">
    <source>
        <dbReference type="Google" id="ProtNLM"/>
    </source>
</evidence>
<dbReference type="InterPro" id="IPR052126">
    <property type="entry name" value="Spindle_Org/Thrombomodulin"/>
</dbReference>
<sequence length="647" mass="70139">MIPSIIGAKYGKMIGEFGSRSTHGVSGAVFAANNKTIVIDQFTFDGTANTVVLIGKTRIATLNGTEVPVVPLGREAGSLGAYHNDLLVLDIPGTESISEYKYIAVWNTDNQGESFGSVTIPDDFTPPAPHALGAILVGKKHEVSVLNIIIEDSKKVSFIGMSYDGQGPAVFFWAGHAAQPDENGTALLWKDAVSQEVKRIFRAETITVTLPPGNLTISDYSYISLWCVKFVVSFGHFFLVNTSSWNVPPSTDVIRVYDNCEVLSADHLQVRWSIKGGIIDVQLSGKIPLSSFMAFGVSGMTSHIRGSDVAVAWVNLRNMKPTVVDYHMQSSSQCSMGSGACPDTVAKPTEGTNDVALTSSSTVGGVMRISYSRYLDTGDSLDKVIPTDKSVYVVWAIGPVKDGNTVLFNEDTIVSASTQINFGRTASNVCPELINIPPYTVDPLPAWPTLEIRDQDQLRVDLGPAGGVRGYSAITEKRGGWKYSWYINGLLVPVIKLQRGKRCIFNVFGGNDPTNPGNYHPFYLTSSDRGGYSQLSEEQKKEEVIYADKQTGPLCKYIDDGSNPDSLDSFAEYQAHLTLDCSDRVVGGLLEWTPDSSTPDTVYYQSYTHFGMGFKIELSSSAAIPTLSFSMAIGLLLAAILKKLLAE</sequence>
<dbReference type="Proteomes" id="UP000887568">
    <property type="component" value="Unplaced"/>
</dbReference>
<dbReference type="EnsemblMetazoa" id="XM_038209084.1">
    <property type="protein sequence ID" value="XP_038065012.1"/>
    <property type="gene ID" value="LOC119735383"/>
</dbReference>
<accession>A0A914AMP8</accession>
<dbReference type="PROSITE" id="PS50836">
    <property type="entry name" value="DOMON"/>
    <property type="match status" value="1"/>
</dbReference>
<protein>
    <recommendedName>
        <fullName evidence="7">Protein Skeletor</fullName>
    </recommendedName>
</protein>
<keyword evidence="6" id="KW-1185">Reference proteome</keyword>
<dbReference type="SMART" id="SM00664">
    <property type="entry name" value="DoH"/>
    <property type="match status" value="1"/>
</dbReference>
<dbReference type="InterPro" id="IPR045266">
    <property type="entry name" value="DOH_DOMON"/>
</dbReference>
<keyword evidence="2" id="KW-0812">Transmembrane</keyword>
<dbReference type="PANTHER" id="PTHR24036:SF5">
    <property type="entry name" value="THROMBOMODULIN"/>
    <property type="match status" value="1"/>
</dbReference>
<evidence type="ECO:0000259" key="3">
    <source>
        <dbReference type="PROSITE" id="PS50836"/>
    </source>
</evidence>